<evidence type="ECO:0000256" key="6">
    <source>
        <dbReference type="SAM" id="MobiDB-lite"/>
    </source>
</evidence>
<dbReference type="InterPro" id="IPR000209">
    <property type="entry name" value="Peptidase_S8/S53_dom"/>
</dbReference>
<organism evidence="8 9">
    <name type="scientific">Tegillarca granosa</name>
    <name type="common">Malaysian cockle</name>
    <name type="synonym">Anadara granosa</name>
    <dbReference type="NCBI Taxonomy" id="220873"/>
    <lineage>
        <taxon>Eukaryota</taxon>
        <taxon>Metazoa</taxon>
        <taxon>Spiralia</taxon>
        <taxon>Lophotrochozoa</taxon>
        <taxon>Mollusca</taxon>
        <taxon>Bivalvia</taxon>
        <taxon>Autobranchia</taxon>
        <taxon>Pteriomorphia</taxon>
        <taxon>Arcoida</taxon>
        <taxon>Arcoidea</taxon>
        <taxon>Arcidae</taxon>
        <taxon>Tegillarca</taxon>
    </lineage>
</organism>
<keyword evidence="2" id="KW-0165">Cleavage on pair of basic residues</keyword>
<dbReference type="InterPro" id="IPR002884">
    <property type="entry name" value="P_dom"/>
</dbReference>
<dbReference type="PROSITE" id="PS00138">
    <property type="entry name" value="SUBTILASE_SER"/>
    <property type="match status" value="1"/>
</dbReference>
<evidence type="ECO:0000313" key="8">
    <source>
        <dbReference type="EMBL" id="KAJ8315363.1"/>
    </source>
</evidence>
<gene>
    <name evidence="8" type="ORF">KUTeg_007513</name>
</gene>
<evidence type="ECO:0000256" key="3">
    <source>
        <dbReference type="ARBA" id="ARBA00022801"/>
    </source>
</evidence>
<evidence type="ECO:0000256" key="4">
    <source>
        <dbReference type="ARBA" id="ARBA00022825"/>
    </source>
</evidence>
<dbReference type="InterPro" id="IPR023828">
    <property type="entry name" value="Peptidase_S8_Ser-AS"/>
</dbReference>
<evidence type="ECO:0000259" key="7">
    <source>
        <dbReference type="PROSITE" id="PS51829"/>
    </source>
</evidence>
<keyword evidence="9" id="KW-1185">Reference proteome</keyword>
<keyword evidence="4" id="KW-0720">Serine protease</keyword>
<feature type="region of interest" description="Disordered" evidence="6">
    <location>
        <begin position="330"/>
        <end position="351"/>
    </location>
</feature>
<evidence type="ECO:0000256" key="5">
    <source>
        <dbReference type="SAM" id="Coils"/>
    </source>
</evidence>
<feature type="coiled-coil region" evidence="5">
    <location>
        <begin position="373"/>
        <end position="400"/>
    </location>
</feature>
<dbReference type="InterPro" id="IPR008979">
    <property type="entry name" value="Galactose-bd-like_sf"/>
</dbReference>
<sequence>MSLKRTMSIFILPLGDLEMMELPWKGQEKHQEEHWKKVLDLDVMGKDLYIYGLLVMVDHMMMITTTDINGGCTLSFEGTSSAAPMAAACSALVLEANPDLTWRDMQHIVAEGARIPSVERHVDCTEPKNQGVGGPCDPKRPKQNYKWLINGGGYHTNPMFGFGLLNCGKMVQLALDWKTVPEEHICNTPMVEVKRDIPSTKCVQTMVIVTTKCDQAGQDVNTLEHVQLYAEIDHSRRGDIEIFLTSPMGSTSQMLSRRPRDDKNVPIKFTFMSIHHWGENPVGPWVVKVCDNPGDNDRNNVGVFHRFHLTLNGYIDDGVKRGDKKIIARNKDSSVENSNAQDDGDSVKDTTKKAFEPSISRLQTMQAEEYEKAKRLTIDRKKFEARKKSLSETKVQKEKKESKDKSVDDTLYGILNDFSVLLNKKGFSDDTINVLQSVLDKTESDFVSKRVSGEKVENTDDDLYDRVIEKLEGVLEQKENERQKKLVERYIGTYLDTHSTSEESREALLEKGV</sequence>
<dbReference type="Pfam" id="PF01483">
    <property type="entry name" value="P_proprotein"/>
    <property type="match status" value="1"/>
</dbReference>
<protein>
    <recommendedName>
        <fullName evidence="7">P/Homo B domain-containing protein</fullName>
    </recommendedName>
</protein>
<dbReference type="Proteomes" id="UP001217089">
    <property type="component" value="Unassembled WGS sequence"/>
</dbReference>
<feature type="domain" description="P/Homo B" evidence="7">
    <location>
        <begin position="179"/>
        <end position="317"/>
    </location>
</feature>
<comment type="caution">
    <text evidence="8">The sequence shown here is derived from an EMBL/GenBank/DDBJ whole genome shotgun (WGS) entry which is preliminary data.</text>
</comment>
<evidence type="ECO:0000313" key="9">
    <source>
        <dbReference type="Proteomes" id="UP001217089"/>
    </source>
</evidence>
<name>A0ABQ9FDH6_TEGGR</name>
<keyword evidence="1" id="KW-0645">Protease</keyword>
<dbReference type="Gene3D" id="2.60.120.260">
    <property type="entry name" value="Galactose-binding domain-like"/>
    <property type="match status" value="1"/>
</dbReference>
<dbReference type="PANTHER" id="PTHR42884">
    <property type="entry name" value="PROPROTEIN CONVERTASE SUBTILISIN/KEXIN-RELATED"/>
    <property type="match status" value="1"/>
</dbReference>
<dbReference type="SUPFAM" id="SSF52743">
    <property type="entry name" value="Subtilisin-like"/>
    <property type="match status" value="1"/>
</dbReference>
<dbReference type="Pfam" id="PF00082">
    <property type="entry name" value="Peptidase_S8"/>
    <property type="match status" value="1"/>
</dbReference>
<evidence type="ECO:0000256" key="1">
    <source>
        <dbReference type="ARBA" id="ARBA00022670"/>
    </source>
</evidence>
<dbReference type="SUPFAM" id="SSF49785">
    <property type="entry name" value="Galactose-binding domain-like"/>
    <property type="match status" value="1"/>
</dbReference>
<accession>A0ABQ9FDH6</accession>
<reference evidence="8 9" key="1">
    <citation type="submission" date="2022-12" db="EMBL/GenBank/DDBJ databases">
        <title>Chromosome-level genome of Tegillarca granosa.</title>
        <authorList>
            <person name="Kim J."/>
        </authorList>
    </citation>
    <scope>NUCLEOTIDE SEQUENCE [LARGE SCALE GENOMIC DNA]</scope>
    <source>
        <strain evidence="8">Teg-2019</strain>
        <tissue evidence="8">Adductor muscle</tissue>
    </source>
</reference>
<keyword evidence="5" id="KW-0175">Coiled coil</keyword>
<evidence type="ECO:0000256" key="2">
    <source>
        <dbReference type="ARBA" id="ARBA00022685"/>
    </source>
</evidence>
<dbReference type="InterPro" id="IPR036852">
    <property type="entry name" value="Peptidase_S8/S53_dom_sf"/>
</dbReference>
<dbReference type="EMBL" id="JARBDR010000337">
    <property type="protein sequence ID" value="KAJ8315363.1"/>
    <property type="molecule type" value="Genomic_DNA"/>
</dbReference>
<keyword evidence="3" id="KW-0378">Hydrolase</keyword>
<proteinExistence type="predicted"/>
<dbReference type="PANTHER" id="PTHR42884:SF14">
    <property type="entry name" value="NEUROENDOCRINE CONVERTASE 1"/>
    <property type="match status" value="1"/>
</dbReference>
<dbReference type="PROSITE" id="PS51829">
    <property type="entry name" value="P_HOMO_B"/>
    <property type="match status" value="1"/>
</dbReference>
<dbReference type="Gene3D" id="3.40.50.200">
    <property type="entry name" value="Peptidase S8/S53 domain"/>
    <property type="match status" value="1"/>
</dbReference>